<keyword evidence="2" id="KW-0547">Nucleotide-binding</keyword>
<dbReference type="GO" id="GO:0005524">
    <property type="term" value="F:ATP binding"/>
    <property type="evidence" value="ECO:0007669"/>
    <property type="project" value="UniProtKB-KW"/>
</dbReference>
<keyword evidence="1" id="KW-0436">Ligase</keyword>
<dbReference type="AlphaFoldDB" id="A0A2H0WXT1"/>
<evidence type="ECO:0000259" key="5">
    <source>
        <dbReference type="Pfam" id="PF08245"/>
    </source>
</evidence>
<keyword evidence="3" id="KW-0067">ATP-binding</keyword>
<dbReference type="Proteomes" id="UP000229675">
    <property type="component" value="Unassembled WGS sequence"/>
</dbReference>
<dbReference type="PANTHER" id="PTHR43024:SF1">
    <property type="entry name" value="UDP-N-ACETYLMURAMOYL-TRIPEPTIDE--D-ALANYL-D-ALANINE LIGASE"/>
    <property type="match status" value="1"/>
</dbReference>
<comment type="caution">
    <text evidence="6">The sequence shown here is derived from an EMBL/GenBank/DDBJ whole genome shotgun (WGS) entry which is preliminary data.</text>
</comment>
<dbReference type="InterPro" id="IPR004101">
    <property type="entry name" value="Mur_ligase_C"/>
</dbReference>
<dbReference type="Pfam" id="PF08245">
    <property type="entry name" value="Mur_ligase_M"/>
    <property type="match status" value="1"/>
</dbReference>
<gene>
    <name evidence="6" type="ORF">COT59_00430</name>
</gene>
<dbReference type="InterPro" id="IPR013221">
    <property type="entry name" value="Mur_ligase_cen"/>
</dbReference>
<organism evidence="6 7">
    <name type="scientific">Candidatus Nealsonbacteria bacterium CG09_land_8_20_14_0_10_42_14</name>
    <dbReference type="NCBI Taxonomy" id="1974707"/>
    <lineage>
        <taxon>Bacteria</taxon>
        <taxon>Candidatus Nealsoniibacteriota</taxon>
    </lineage>
</organism>
<dbReference type="EMBL" id="PEZD01000011">
    <property type="protein sequence ID" value="PIS17473.1"/>
    <property type="molecule type" value="Genomic_DNA"/>
</dbReference>
<dbReference type="PANTHER" id="PTHR43024">
    <property type="entry name" value="UDP-N-ACETYLMURAMOYL-TRIPEPTIDE--D-ALANYL-D-ALANINE LIGASE"/>
    <property type="match status" value="1"/>
</dbReference>
<dbReference type="Gene3D" id="3.90.190.20">
    <property type="entry name" value="Mur ligase, C-terminal domain"/>
    <property type="match status" value="1"/>
</dbReference>
<dbReference type="GO" id="GO:0016881">
    <property type="term" value="F:acid-amino acid ligase activity"/>
    <property type="evidence" value="ECO:0007669"/>
    <property type="project" value="InterPro"/>
</dbReference>
<reference evidence="7" key="1">
    <citation type="submission" date="2017-09" db="EMBL/GenBank/DDBJ databases">
        <title>Depth-based differentiation of microbial function through sediment-hosted aquifers and enrichment of novel symbionts in the deep terrestrial subsurface.</title>
        <authorList>
            <person name="Probst A.J."/>
            <person name="Ladd B."/>
            <person name="Jarett J.K."/>
            <person name="Geller-Mcgrath D.E."/>
            <person name="Sieber C.M.K."/>
            <person name="Emerson J.B."/>
            <person name="Anantharaman K."/>
            <person name="Thomas B.C."/>
            <person name="Malmstrom R."/>
            <person name="Stieglmeier M."/>
            <person name="Klingl A."/>
            <person name="Woyke T."/>
            <person name="Ryan C.M."/>
            <person name="Banfield J.F."/>
        </authorList>
    </citation>
    <scope>NUCLEOTIDE SEQUENCE [LARGE SCALE GENOMIC DNA]</scope>
</reference>
<dbReference type="InterPro" id="IPR036565">
    <property type="entry name" value="Mur-like_cat_sf"/>
</dbReference>
<evidence type="ECO:0008006" key="8">
    <source>
        <dbReference type="Google" id="ProtNLM"/>
    </source>
</evidence>
<dbReference type="SUPFAM" id="SSF53244">
    <property type="entry name" value="MurD-like peptide ligases, peptide-binding domain"/>
    <property type="match status" value="1"/>
</dbReference>
<proteinExistence type="predicted"/>
<dbReference type="SUPFAM" id="SSF53623">
    <property type="entry name" value="MurD-like peptide ligases, catalytic domain"/>
    <property type="match status" value="1"/>
</dbReference>
<sequence length="357" mass="39423">MNLLDKIKFILKKPKVIIVTGEGRKTAKEAIFQVVKGHFKIGGELLIYETDLQEFKDFEFLVKKSRLPVLVVTHVGEYHPEREFFAGELEQVSKITKLAEALPSHGYLILNFDDETVRDIKNKSQAHPLTFGFGARADIQATDIVLTGVPALGTNFKINYEGKIVPVWLERLFGKEQIYAALTAAGAGEALDLNLVEISGALKFYQGLPGRMRLIRGIKNSWVLDDSENASSLSMLEALEVLRKIEIPCLPAGRPARKIAVLGDILGIGKYSIEAHEAIGEKVKAAADLLFTAGPRTHFIAQGAKAKGMALEKIFQYDTVEALRIPLQNEIKENDLILIDGSSEMKMAEAVEEIKAP</sequence>
<feature type="domain" description="Mur ligase C-terminal" evidence="4">
    <location>
        <begin position="210"/>
        <end position="342"/>
    </location>
</feature>
<dbReference type="InterPro" id="IPR036615">
    <property type="entry name" value="Mur_ligase_C_dom_sf"/>
</dbReference>
<dbReference type="InterPro" id="IPR051046">
    <property type="entry name" value="MurCDEF_CellWall_CoF430Synth"/>
</dbReference>
<accession>A0A2H0WXT1</accession>
<evidence type="ECO:0000256" key="2">
    <source>
        <dbReference type="ARBA" id="ARBA00022741"/>
    </source>
</evidence>
<feature type="domain" description="Mur ligase central" evidence="5">
    <location>
        <begin position="42"/>
        <end position="187"/>
    </location>
</feature>
<dbReference type="Pfam" id="PF02875">
    <property type="entry name" value="Mur_ligase_C"/>
    <property type="match status" value="1"/>
</dbReference>
<protein>
    <recommendedName>
        <fullName evidence="8">Mur ligase central domain-containing protein</fullName>
    </recommendedName>
</protein>
<evidence type="ECO:0000256" key="3">
    <source>
        <dbReference type="ARBA" id="ARBA00022840"/>
    </source>
</evidence>
<evidence type="ECO:0000313" key="6">
    <source>
        <dbReference type="EMBL" id="PIS17473.1"/>
    </source>
</evidence>
<evidence type="ECO:0000259" key="4">
    <source>
        <dbReference type="Pfam" id="PF02875"/>
    </source>
</evidence>
<evidence type="ECO:0000256" key="1">
    <source>
        <dbReference type="ARBA" id="ARBA00022598"/>
    </source>
</evidence>
<name>A0A2H0WXT1_9BACT</name>
<evidence type="ECO:0000313" key="7">
    <source>
        <dbReference type="Proteomes" id="UP000229675"/>
    </source>
</evidence>
<dbReference type="Gene3D" id="3.40.1190.10">
    <property type="entry name" value="Mur-like, catalytic domain"/>
    <property type="match status" value="1"/>
</dbReference>